<dbReference type="Proteomes" id="UP000735302">
    <property type="component" value="Unassembled WGS sequence"/>
</dbReference>
<sequence>MCLGWVEEIWLPQASTGHYRPLQVVTAHHRPLQATTGRAKMISRNIKRGDQADWTCPSRGESSGHSGVLSYIGQCTQREGGEGGGGAGEAALACMSHCLTCLTSPSSGQLYWSLAGTTRPALSDMPRITT</sequence>
<dbReference type="AlphaFoldDB" id="A0AAV3YXE1"/>
<dbReference type="EMBL" id="BLXT01001645">
    <property type="protein sequence ID" value="GFN87011.1"/>
    <property type="molecule type" value="Genomic_DNA"/>
</dbReference>
<name>A0AAV3YXE1_9GAST</name>
<keyword evidence="2" id="KW-1185">Reference proteome</keyword>
<proteinExistence type="predicted"/>
<reference evidence="1 2" key="1">
    <citation type="journal article" date="2021" name="Elife">
        <title>Chloroplast acquisition without the gene transfer in kleptoplastic sea slugs, Plakobranchus ocellatus.</title>
        <authorList>
            <person name="Maeda T."/>
            <person name="Takahashi S."/>
            <person name="Yoshida T."/>
            <person name="Shimamura S."/>
            <person name="Takaki Y."/>
            <person name="Nagai Y."/>
            <person name="Toyoda A."/>
            <person name="Suzuki Y."/>
            <person name="Arimoto A."/>
            <person name="Ishii H."/>
            <person name="Satoh N."/>
            <person name="Nishiyama T."/>
            <person name="Hasebe M."/>
            <person name="Maruyama T."/>
            <person name="Minagawa J."/>
            <person name="Obokata J."/>
            <person name="Shigenobu S."/>
        </authorList>
    </citation>
    <scope>NUCLEOTIDE SEQUENCE [LARGE SCALE GENOMIC DNA]</scope>
</reference>
<evidence type="ECO:0008006" key="3">
    <source>
        <dbReference type="Google" id="ProtNLM"/>
    </source>
</evidence>
<gene>
    <name evidence="1" type="ORF">PoB_001351700</name>
</gene>
<evidence type="ECO:0000313" key="1">
    <source>
        <dbReference type="EMBL" id="GFN87011.1"/>
    </source>
</evidence>
<evidence type="ECO:0000313" key="2">
    <source>
        <dbReference type="Proteomes" id="UP000735302"/>
    </source>
</evidence>
<protein>
    <recommendedName>
        <fullName evidence="3">Ig-like domain-containing protein</fullName>
    </recommendedName>
</protein>
<comment type="caution">
    <text evidence="1">The sequence shown here is derived from an EMBL/GenBank/DDBJ whole genome shotgun (WGS) entry which is preliminary data.</text>
</comment>
<accession>A0AAV3YXE1</accession>
<organism evidence="1 2">
    <name type="scientific">Plakobranchus ocellatus</name>
    <dbReference type="NCBI Taxonomy" id="259542"/>
    <lineage>
        <taxon>Eukaryota</taxon>
        <taxon>Metazoa</taxon>
        <taxon>Spiralia</taxon>
        <taxon>Lophotrochozoa</taxon>
        <taxon>Mollusca</taxon>
        <taxon>Gastropoda</taxon>
        <taxon>Heterobranchia</taxon>
        <taxon>Euthyneura</taxon>
        <taxon>Panpulmonata</taxon>
        <taxon>Sacoglossa</taxon>
        <taxon>Placobranchoidea</taxon>
        <taxon>Plakobranchidae</taxon>
        <taxon>Plakobranchus</taxon>
    </lineage>
</organism>